<reference evidence="9" key="1">
    <citation type="submission" date="2021-03" db="EMBL/GenBank/DDBJ databases">
        <title>Identification and antibiotic profiling of Wohlfahrtiimonas chitiniclastica, an underestimated human pathogen.</title>
        <authorList>
            <person name="Kopf A."/>
            <person name="Bunk B."/>
            <person name="Coldewey S."/>
            <person name="Gunzer F."/>
            <person name="Riedel T."/>
            <person name="Schroettner P."/>
        </authorList>
    </citation>
    <scope>NUCLEOTIDE SEQUENCE</scope>
    <source>
        <strain evidence="9">DSM 100917</strain>
    </source>
</reference>
<evidence type="ECO:0000256" key="1">
    <source>
        <dbReference type="ARBA" id="ARBA00004651"/>
    </source>
</evidence>
<keyword evidence="4" id="KW-1003">Cell membrane</keyword>
<dbReference type="InterPro" id="IPR037294">
    <property type="entry name" value="ABC_BtuC-like"/>
</dbReference>
<evidence type="ECO:0000256" key="7">
    <source>
        <dbReference type="ARBA" id="ARBA00023136"/>
    </source>
</evidence>
<dbReference type="Pfam" id="PF01032">
    <property type="entry name" value="FecCD"/>
    <property type="match status" value="1"/>
</dbReference>
<feature type="transmembrane region" description="Helical" evidence="8">
    <location>
        <begin position="274"/>
        <end position="292"/>
    </location>
</feature>
<evidence type="ECO:0000256" key="4">
    <source>
        <dbReference type="ARBA" id="ARBA00022475"/>
    </source>
</evidence>
<protein>
    <submittedName>
        <fullName evidence="9">Iron ABC transporter permease</fullName>
    </submittedName>
</protein>
<dbReference type="EMBL" id="JAGIBU010000001">
    <property type="protein sequence ID" value="MBS7823828.1"/>
    <property type="molecule type" value="Genomic_DNA"/>
</dbReference>
<dbReference type="PANTHER" id="PTHR30472:SF70">
    <property type="entry name" value="MOLYBDATE IMPORT SYSTEM PERMEASE PROTEIN MOLB"/>
    <property type="match status" value="1"/>
</dbReference>
<comment type="similarity">
    <text evidence="2">Belongs to the binding-protein-dependent transport system permease family. FecCD subfamily.</text>
</comment>
<keyword evidence="7 8" id="KW-0472">Membrane</keyword>
<evidence type="ECO:0000256" key="6">
    <source>
        <dbReference type="ARBA" id="ARBA00022989"/>
    </source>
</evidence>
<evidence type="ECO:0000256" key="2">
    <source>
        <dbReference type="ARBA" id="ARBA00007935"/>
    </source>
</evidence>
<dbReference type="FunFam" id="1.10.3470.10:FF:000001">
    <property type="entry name" value="Vitamin B12 ABC transporter permease BtuC"/>
    <property type="match status" value="1"/>
</dbReference>
<organism evidence="9 10">
    <name type="scientific">Wohlfahrtiimonas chitiniclastica</name>
    <dbReference type="NCBI Taxonomy" id="400946"/>
    <lineage>
        <taxon>Bacteria</taxon>
        <taxon>Pseudomonadati</taxon>
        <taxon>Pseudomonadota</taxon>
        <taxon>Gammaproteobacteria</taxon>
        <taxon>Cardiobacteriales</taxon>
        <taxon>Ignatzschineriaceae</taxon>
        <taxon>Wohlfahrtiimonas</taxon>
    </lineage>
</organism>
<feature type="transmembrane region" description="Helical" evidence="8">
    <location>
        <begin position="60"/>
        <end position="77"/>
    </location>
</feature>
<comment type="caution">
    <text evidence="9">The sequence shown here is derived from an EMBL/GenBank/DDBJ whole genome shotgun (WGS) entry which is preliminary data.</text>
</comment>
<feature type="transmembrane region" description="Helical" evidence="8">
    <location>
        <begin position="113"/>
        <end position="132"/>
    </location>
</feature>
<evidence type="ECO:0000313" key="9">
    <source>
        <dbReference type="EMBL" id="MBS7823828.1"/>
    </source>
</evidence>
<dbReference type="GO" id="GO:0022857">
    <property type="term" value="F:transmembrane transporter activity"/>
    <property type="evidence" value="ECO:0007669"/>
    <property type="project" value="InterPro"/>
</dbReference>
<keyword evidence="3" id="KW-0813">Transport</keyword>
<dbReference type="PANTHER" id="PTHR30472">
    <property type="entry name" value="FERRIC ENTEROBACTIN TRANSPORT SYSTEM PERMEASE PROTEIN"/>
    <property type="match status" value="1"/>
</dbReference>
<name>A0AB35BV11_9GAMM</name>
<feature type="transmembrane region" description="Helical" evidence="8">
    <location>
        <begin position="304"/>
        <end position="323"/>
    </location>
</feature>
<evidence type="ECO:0000256" key="8">
    <source>
        <dbReference type="SAM" id="Phobius"/>
    </source>
</evidence>
<dbReference type="SUPFAM" id="SSF81345">
    <property type="entry name" value="ABC transporter involved in vitamin B12 uptake, BtuC"/>
    <property type="match status" value="1"/>
</dbReference>
<sequence length="328" mass="35660">MRKRLFIAPTLLVVLMILAMLVGKVPLSLSELWQAFMGLWTNSEATDAEFVLWHIRWPRILAAICVGAALSVAGATYQGMFKNPLVSPDILGVSVGSGLGAVIAIFLEYSMVGIQLLAFIGGLLTVSLVYLVSRLVRRLDPVLALVLSGIAVASLLGALISLFKLLADPYSQLTTMTFWMMGSLTMATLEDLAIIVPLILIGLIPLYLLRWRMNLLSLEDEEAKALGINIKHLRIIFILAATLMTSAAVSMAGIIGWIGLVVPHIARLWIGPDFRQLLPTTLFLGAAFLLFTDTIARTLFPIEMPISIITAFVGAPFFMGLLIKGGQR</sequence>
<feature type="transmembrane region" description="Helical" evidence="8">
    <location>
        <begin position="89"/>
        <end position="107"/>
    </location>
</feature>
<evidence type="ECO:0000313" key="10">
    <source>
        <dbReference type="Proteomes" id="UP000680020"/>
    </source>
</evidence>
<feature type="transmembrane region" description="Helical" evidence="8">
    <location>
        <begin position="235"/>
        <end position="262"/>
    </location>
</feature>
<feature type="transmembrane region" description="Helical" evidence="8">
    <location>
        <begin position="144"/>
        <end position="167"/>
    </location>
</feature>
<proteinExistence type="inferred from homology"/>
<evidence type="ECO:0000256" key="3">
    <source>
        <dbReference type="ARBA" id="ARBA00022448"/>
    </source>
</evidence>
<dbReference type="CDD" id="cd06550">
    <property type="entry name" value="TM_ABC_iron-siderophores_like"/>
    <property type="match status" value="1"/>
</dbReference>
<keyword evidence="5 8" id="KW-0812">Transmembrane</keyword>
<keyword evidence="6 8" id="KW-1133">Transmembrane helix</keyword>
<gene>
    <name evidence="9" type="ORF">J7561_01265</name>
</gene>
<dbReference type="AlphaFoldDB" id="A0AB35BV11"/>
<dbReference type="GO" id="GO:0033214">
    <property type="term" value="P:siderophore-iron import into cell"/>
    <property type="evidence" value="ECO:0007669"/>
    <property type="project" value="TreeGrafter"/>
</dbReference>
<accession>A0AB35BV11</accession>
<dbReference type="GO" id="GO:0005886">
    <property type="term" value="C:plasma membrane"/>
    <property type="evidence" value="ECO:0007669"/>
    <property type="project" value="UniProtKB-SubCell"/>
</dbReference>
<dbReference type="Gene3D" id="1.10.3470.10">
    <property type="entry name" value="ABC transporter involved in vitamin B12 uptake, BtuC"/>
    <property type="match status" value="1"/>
</dbReference>
<comment type="subcellular location">
    <subcellularLocation>
        <location evidence="1">Cell membrane</location>
        <topology evidence="1">Multi-pass membrane protein</topology>
    </subcellularLocation>
</comment>
<feature type="transmembrane region" description="Helical" evidence="8">
    <location>
        <begin position="187"/>
        <end position="209"/>
    </location>
</feature>
<dbReference type="Proteomes" id="UP000680020">
    <property type="component" value="Unassembled WGS sequence"/>
</dbReference>
<dbReference type="InterPro" id="IPR000522">
    <property type="entry name" value="ABC_transptr_permease_BtuC"/>
</dbReference>
<evidence type="ECO:0000256" key="5">
    <source>
        <dbReference type="ARBA" id="ARBA00022692"/>
    </source>
</evidence>